<gene>
    <name evidence="1" type="ORF">K402DRAFT_180556</name>
</gene>
<protein>
    <submittedName>
        <fullName evidence="1">Uncharacterized protein</fullName>
    </submittedName>
</protein>
<dbReference type="Proteomes" id="UP000800041">
    <property type="component" value="Unassembled WGS sequence"/>
</dbReference>
<sequence length="96" mass="11053">MAGGALYMNRPLFFFGCCLGSLACWRLKAELRLLDLGEKGRRCCLLSWTGVQFVYLLSLFPLLLFEGRGECIRSVIRASENREFILEWLWVLLSSE</sequence>
<dbReference type="AlphaFoldDB" id="A0A6G1GPY9"/>
<proteinExistence type="predicted"/>
<accession>A0A6G1GPY9</accession>
<evidence type="ECO:0000313" key="1">
    <source>
        <dbReference type="EMBL" id="KAF1983005.1"/>
    </source>
</evidence>
<keyword evidence="2" id="KW-1185">Reference proteome</keyword>
<organism evidence="1 2">
    <name type="scientific">Aulographum hederae CBS 113979</name>
    <dbReference type="NCBI Taxonomy" id="1176131"/>
    <lineage>
        <taxon>Eukaryota</taxon>
        <taxon>Fungi</taxon>
        <taxon>Dikarya</taxon>
        <taxon>Ascomycota</taxon>
        <taxon>Pezizomycotina</taxon>
        <taxon>Dothideomycetes</taxon>
        <taxon>Pleosporomycetidae</taxon>
        <taxon>Aulographales</taxon>
        <taxon>Aulographaceae</taxon>
    </lineage>
</organism>
<dbReference type="EMBL" id="ML977178">
    <property type="protein sequence ID" value="KAF1983005.1"/>
    <property type="molecule type" value="Genomic_DNA"/>
</dbReference>
<reference evidence="1" key="1">
    <citation type="journal article" date="2020" name="Stud. Mycol.">
        <title>101 Dothideomycetes genomes: a test case for predicting lifestyles and emergence of pathogens.</title>
        <authorList>
            <person name="Haridas S."/>
            <person name="Albert R."/>
            <person name="Binder M."/>
            <person name="Bloem J."/>
            <person name="Labutti K."/>
            <person name="Salamov A."/>
            <person name="Andreopoulos B."/>
            <person name="Baker S."/>
            <person name="Barry K."/>
            <person name="Bills G."/>
            <person name="Bluhm B."/>
            <person name="Cannon C."/>
            <person name="Castanera R."/>
            <person name="Culley D."/>
            <person name="Daum C."/>
            <person name="Ezra D."/>
            <person name="Gonzalez J."/>
            <person name="Henrissat B."/>
            <person name="Kuo A."/>
            <person name="Liang C."/>
            <person name="Lipzen A."/>
            <person name="Lutzoni F."/>
            <person name="Magnuson J."/>
            <person name="Mondo S."/>
            <person name="Nolan M."/>
            <person name="Ohm R."/>
            <person name="Pangilinan J."/>
            <person name="Park H.-J."/>
            <person name="Ramirez L."/>
            <person name="Alfaro M."/>
            <person name="Sun H."/>
            <person name="Tritt A."/>
            <person name="Yoshinaga Y."/>
            <person name="Zwiers L.-H."/>
            <person name="Turgeon B."/>
            <person name="Goodwin S."/>
            <person name="Spatafora J."/>
            <person name="Crous P."/>
            <person name="Grigoriev I."/>
        </authorList>
    </citation>
    <scope>NUCLEOTIDE SEQUENCE</scope>
    <source>
        <strain evidence="1">CBS 113979</strain>
    </source>
</reference>
<evidence type="ECO:0000313" key="2">
    <source>
        <dbReference type="Proteomes" id="UP000800041"/>
    </source>
</evidence>
<name>A0A6G1GPY9_9PEZI</name>